<gene>
    <name evidence="3" type="ORF">ENM11_02490</name>
</gene>
<comment type="caution">
    <text evidence="3">The sequence shown here is derived from an EMBL/GenBank/DDBJ whole genome shotgun (WGS) entry which is preliminary data.</text>
</comment>
<keyword evidence="1" id="KW-0812">Transmembrane</keyword>
<proteinExistence type="predicted"/>
<reference evidence="3" key="1">
    <citation type="journal article" date="2020" name="mSystems">
        <title>Genome- and Community-Level Interaction Insights into Carbon Utilization and Element Cycling Functions of Hydrothermarchaeota in Hydrothermal Sediment.</title>
        <authorList>
            <person name="Zhou Z."/>
            <person name="Liu Y."/>
            <person name="Xu W."/>
            <person name="Pan J."/>
            <person name="Luo Z.H."/>
            <person name="Li M."/>
        </authorList>
    </citation>
    <scope>NUCLEOTIDE SEQUENCE [LARGE SCALE GENOMIC DNA]</scope>
    <source>
        <strain evidence="3">SpSt-1056</strain>
    </source>
</reference>
<evidence type="ECO:0000259" key="2">
    <source>
        <dbReference type="Pfam" id="PF09843"/>
    </source>
</evidence>
<feature type="transmembrane region" description="Helical" evidence="1">
    <location>
        <begin position="112"/>
        <end position="131"/>
    </location>
</feature>
<protein>
    <submittedName>
        <fullName evidence="3">DUF2070 family protein</fullName>
    </submittedName>
</protein>
<dbReference type="AlphaFoldDB" id="A0A7C5Q3S7"/>
<accession>A0A7C5Q3S7</accession>
<feature type="transmembrane region" description="Helical" evidence="1">
    <location>
        <begin position="50"/>
        <end position="69"/>
    </location>
</feature>
<feature type="transmembrane region" description="Helical" evidence="1">
    <location>
        <begin position="26"/>
        <end position="44"/>
    </location>
</feature>
<keyword evidence="1" id="KW-0472">Membrane</keyword>
<dbReference type="EMBL" id="DRWN01000022">
    <property type="protein sequence ID" value="HHK68009.1"/>
    <property type="molecule type" value="Genomic_DNA"/>
</dbReference>
<dbReference type="InterPro" id="IPR019204">
    <property type="entry name" value="DUF2070_membrane"/>
</dbReference>
<organism evidence="3">
    <name type="scientific">Caldiarchaeum subterraneum</name>
    <dbReference type="NCBI Taxonomy" id="311458"/>
    <lineage>
        <taxon>Archaea</taxon>
        <taxon>Nitrososphaerota</taxon>
        <taxon>Candidatus Caldarchaeales</taxon>
        <taxon>Candidatus Caldarchaeaceae</taxon>
        <taxon>Candidatus Caldarchaeum</taxon>
    </lineage>
</organism>
<feature type="transmembrane region" description="Helical" evidence="1">
    <location>
        <begin position="85"/>
        <end position="106"/>
    </location>
</feature>
<feature type="transmembrane region" description="Helical" evidence="1">
    <location>
        <begin position="143"/>
        <end position="164"/>
    </location>
</feature>
<evidence type="ECO:0000256" key="1">
    <source>
        <dbReference type="SAM" id="Phobius"/>
    </source>
</evidence>
<keyword evidence="1" id="KW-1133">Transmembrane helix</keyword>
<name>A0A7C5Q3S7_CALS0</name>
<sequence>MANTSAGAIADRYRLIKGFHGGRGKAAAIILAMAVFFAAFTVLITGSMVLAFTAFTLALVITLPVNYVVEKTLNQRCQNYTARRLTALSIVEMIVLAAALPISYAVGVLHPTGAVAVIASFTTAAVFMGYSVRRAIGYKVNPLTAAVLSTQPMILGIIPLHVYLNSFLKALQTSATAYLVGLAFMEACRYVIDRIKSIQGVKPFTLLQAFLSSLLSGRSKDLEEMMERLGRSEEVRCELFVVRREGQQPLAIVVSEIHPGPFRNVGSSMFPSLVQQKLSAKGFESVVFKGLSSHEKNIANFETSESIAEQIASEALALSLSSRLKPFTFPVRHCLNGVSALTWGMAGRTITVLTLHPQPMEDLPPEIVADVSSDRVVVVDAHNSFSDGFEALEKDSVERIKTLLQTTMQQDVEDVNGVSVGFARIVPSKIGLAEGVGAGGISCIIFEAGGRKAAVVVADANNALPWVRDSVVEIGRRYGCVEAELCTTDTHMVNAVSLGGRGYHPLGEAIEPHTLTELIDEVYRKAVATLAPASATHKSVVIKDVKVFSDFLEAVAGSVSFGVKTYAVAGVLAFAASLLTVLAF</sequence>
<feature type="domain" description="DUF2070" evidence="2">
    <location>
        <begin position="26"/>
        <end position="577"/>
    </location>
</feature>
<evidence type="ECO:0000313" key="3">
    <source>
        <dbReference type="EMBL" id="HHK68009.1"/>
    </source>
</evidence>
<dbReference type="Pfam" id="PF09843">
    <property type="entry name" value="DUF2070"/>
    <property type="match status" value="1"/>
</dbReference>